<keyword evidence="2" id="KW-1185">Reference proteome</keyword>
<comment type="caution">
    <text evidence="1">The sequence shown here is derived from an EMBL/GenBank/DDBJ whole genome shotgun (WGS) entry which is preliminary data.</text>
</comment>
<name>A0AAN8FIB7_TRICO</name>
<evidence type="ECO:0000313" key="1">
    <source>
        <dbReference type="EMBL" id="KAK5979376.1"/>
    </source>
</evidence>
<gene>
    <name evidence="1" type="ORF">GCK32_010155</name>
</gene>
<proteinExistence type="predicted"/>
<protein>
    <submittedName>
        <fullName evidence="1">Uncharacterized protein</fullName>
    </submittedName>
</protein>
<reference evidence="1 2" key="1">
    <citation type="submission" date="2019-10" db="EMBL/GenBank/DDBJ databases">
        <title>Assembly and Annotation for the nematode Trichostrongylus colubriformis.</title>
        <authorList>
            <person name="Martin J."/>
        </authorList>
    </citation>
    <scope>NUCLEOTIDE SEQUENCE [LARGE SCALE GENOMIC DNA]</scope>
    <source>
        <strain evidence="1">G859</strain>
        <tissue evidence="1">Whole worm</tissue>
    </source>
</reference>
<accession>A0AAN8FIB7</accession>
<dbReference type="Proteomes" id="UP001331761">
    <property type="component" value="Unassembled WGS sequence"/>
</dbReference>
<sequence length="81" mass="9452">MYQVYPNNMKLNMTFYAVFIATTDGKHVYSKVRVEDGKLGHLSNFTRKDFEDYYNNCHPHMEAPPLREKINIDQLLGLPTA</sequence>
<dbReference type="AlphaFoldDB" id="A0AAN8FIB7"/>
<dbReference type="EMBL" id="WIXE01008396">
    <property type="protein sequence ID" value="KAK5979376.1"/>
    <property type="molecule type" value="Genomic_DNA"/>
</dbReference>
<evidence type="ECO:0000313" key="2">
    <source>
        <dbReference type="Proteomes" id="UP001331761"/>
    </source>
</evidence>
<organism evidence="1 2">
    <name type="scientific">Trichostrongylus colubriformis</name>
    <name type="common">Black scour worm</name>
    <dbReference type="NCBI Taxonomy" id="6319"/>
    <lineage>
        <taxon>Eukaryota</taxon>
        <taxon>Metazoa</taxon>
        <taxon>Ecdysozoa</taxon>
        <taxon>Nematoda</taxon>
        <taxon>Chromadorea</taxon>
        <taxon>Rhabditida</taxon>
        <taxon>Rhabditina</taxon>
        <taxon>Rhabditomorpha</taxon>
        <taxon>Strongyloidea</taxon>
        <taxon>Trichostrongylidae</taxon>
        <taxon>Trichostrongylus</taxon>
    </lineage>
</organism>